<dbReference type="Pfam" id="PF00754">
    <property type="entry name" value="F5_F8_type_C"/>
    <property type="match status" value="2"/>
</dbReference>
<reference evidence="6" key="2">
    <citation type="journal article" date="2021" name="PeerJ">
        <title>Extensive microbial diversity within the chicken gut microbiome revealed by metagenomics and culture.</title>
        <authorList>
            <person name="Gilroy R."/>
            <person name="Ravi A."/>
            <person name="Getino M."/>
            <person name="Pursley I."/>
            <person name="Horton D.L."/>
            <person name="Alikhan N.F."/>
            <person name="Baker D."/>
            <person name="Gharbi K."/>
            <person name="Hall N."/>
            <person name="Watson M."/>
            <person name="Adriaenssens E.M."/>
            <person name="Foster-Nyarko E."/>
            <person name="Jarju S."/>
            <person name="Secka A."/>
            <person name="Antonio M."/>
            <person name="Oren A."/>
            <person name="Chaudhuri R.R."/>
            <person name="La Ragione R."/>
            <person name="Hildebrand F."/>
            <person name="Pallen M.J."/>
        </authorList>
    </citation>
    <scope>NUCLEOTIDE SEQUENCE</scope>
    <source>
        <strain evidence="6">ChiBcec15-4380</strain>
    </source>
</reference>
<evidence type="ECO:0000256" key="1">
    <source>
        <dbReference type="ARBA" id="ARBA00022737"/>
    </source>
</evidence>
<dbReference type="InterPro" id="IPR000421">
    <property type="entry name" value="FA58C"/>
</dbReference>
<dbReference type="Gene3D" id="2.60.120.260">
    <property type="entry name" value="Galactose-binding domain-like"/>
    <property type="match status" value="2"/>
</dbReference>
<dbReference type="PROSITE" id="PS50022">
    <property type="entry name" value="FA58C_3"/>
    <property type="match status" value="1"/>
</dbReference>
<evidence type="ECO:0000259" key="4">
    <source>
        <dbReference type="PROSITE" id="PS50022"/>
    </source>
</evidence>
<keyword evidence="2" id="KW-0378">Hydrolase</keyword>
<dbReference type="GO" id="GO:0016798">
    <property type="term" value="F:hydrolase activity, acting on glycosyl bonds"/>
    <property type="evidence" value="ECO:0007669"/>
    <property type="project" value="UniProtKB-KW"/>
</dbReference>
<feature type="domain" description="SLH" evidence="5">
    <location>
        <begin position="1870"/>
        <end position="1933"/>
    </location>
</feature>
<name>A0A9D1IXK4_9FIRM</name>
<feature type="domain" description="F5/8 type C" evidence="4">
    <location>
        <begin position="911"/>
        <end position="1063"/>
    </location>
</feature>
<comment type="caution">
    <text evidence="6">The sequence shown here is derived from an EMBL/GenBank/DDBJ whole genome shotgun (WGS) entry which is preliminary data.</text>
</comment>
<dbReference type="EMBL" id="DVHE01000057">
    <property type="protein sequence ID" value="HIR51085.1"/>
    <property type="molecule type" value="Genomic_DNA"/>
</dbReference>
<evidence type="ECO:0000256" key="3">
    <source>
        <dbReference type="SAM" id="MobiDB-lite"/>
    </source>
</evidence>
<dbReference type="InterPro" id="IPR008928">
    <property type="entry name" value="6-hairpin_glycosidase_sf"/>
</dbReference>
<feature type="region of interest" description="Disordered" evidence="3">
    <location>
        <begin position="1846"/>
        <end position="1874"/>
    </location>
</feature>
<dbReference type="PROSITE" id="PS51272">
    <property type="entry name" value="SLH"/>
    <property type="match status" value="2"/>
</dbReference>
<keyword evidence="2" id="KW-0326">Glycosidase</keyword>
<dbReference type="InterPro" id="IPR001119">
    <property type="entry name" value="SLH_dom"/>
</dbReference>
<feature type="domain" description="SLH" evidence="5">
    <location>
        <begin position="1993"/>
        <end position="2057"/>
    </location>
</feature>
<reference evidence="6" key="1">
    <citation type="submission" date="2020-10" db="EMBL/GenBank/DDBJ databases">
        <authorList>
            <person name="Gilroy R."/>
        </authorList>
    </citation>
    <scope>NUCLEOTIDE SEQUENCE</scope>
    <source>
        <strain evidence="6">ChiBcec15-4380</strain>
    </source>
</reference>
<accession>A0A9D1IXK4</accession>
<dbReference type="GO" id="GO:0005975">
    <property type="term" value="P:carbohydrate metabolic process"/>
    <property type="evidence" value="ECO:0007669"/>
    <property type="project" value="InterPro"/>
</dbReference>
<dbReference type="SUPFAM" id="SSF49785">
    <property type="entry name" value="Galactose-binding domain-like"/>
    <property type="match status" value="2"/>
</dbReference>
<evidence type="ECO:0000313" key="6">
    <source>
        <dbReference type="EMBL" id="HIR51085.1"/>
    </source>
</evidence>
<evidence type="ECO:0000313" key="7">
    <source>
        <dbReference type="Proteomes" id="UP000824239"/>
    </source>
</evidence>
<proteinExistence type="predicted"/>
<organism evidence="6 7">
    <name type="scientific">Candidatus Avoscillospira avicola</name>
    <dbReference type="NCBI Taxonomy" id="2840706"/>
    <lineage>
        <taxon>Bacteria</taxon>
        <taxon>Bacillati</taxon>
        <taxon>Bacillota</taxon>
        <taxon>Clostridia</taxon>
        <taxon>Eubacteriales</taxon>
        <taxon>Oscillospiraceae</taxon>
        <taxon>Oscillospiraceae incertae sedis</taxon>
        <taxon>Candidatus Avoscillospira</taxon>
    </lineage>
</organism>
<dbReference type="SUPFAM" id="SSF48208">
    <property type="entry name" value="Six-hairpin glycosidases"/>
    <property type="match status" value="2"/>
</dbReference>
<dbReference type="Pfam" id="PF00395">
    <property type="entry name" value="SLH"/>
    <property type="match status" value="1"/>
</dbReference>
<keyword evidence="1" id="KW-0677">Repeat</keyword>
<dbReference type="Proteomes" id="UP000824239">
    <property type="component" value="Unassembled WGS sequence"/>
</dbReference>
<evidence type="ECO:0000259" key="5">
    <source>
        <dbReference type="PROSITE" id="PS51272"/>
    </source>
</evidence>
<gene>
    <name evidence="6" type="ORF">IAA53_07350</name>
</gene>
<evidence type="ECO:0000256" key="2">
    <source>
        <dbReference type="ARBA" id="ARBA00023295"/>
    </source>
</evidence>
<dbReference type="InterPro" id="IPR008979">
    <property type="entry name" value="Galactose-bd-like_sf"/>
</dbReference>
<dbReference type="Gene3D" id="1.50.10.20">
    <property type="match status" value="1"/>
</dbReference>
<protein>
    <submittedName>
        <fullName evidence="6">Discoidin domain-containing protein</fullName>
    </submittedName>
</protein>
<sequence length="2059" mass="226103">MKRITVLILIISLLLGLFSGAVGARETSGVLSLQQDAHRVELTNRSQKLVLADTGSGYQLSTFVLVGNTWEPMFDAGTPLIQGSAFDQYPTEYRVLSDSADKIQVELTGHHPTEGYDFTMTIEATADSPLFHFTIVNHLEAPLGVSGRQPTVMLWMDEPTGETVSVYQESPNYHSLGDSVYWNSCFPAAYVWADGKESAVFFNMEPMDWFSFQNGVNRFKSVQVRCSQRDGLWGIGMDLRKEMGSSTTIAAGDMVVDFYLYGAARRQAPSKLDALGVVVDEFGRCVPSEPVKEAVNFVDPENTSYQSLAENIAQQLMIENVTYRMMPFHTNKTDLTPGVWTDAPLFPEDTITEVVHRPDYATYGAYTPDRDRTEDDIYGDWNCCNNALIPWIAYERLNPDETQHTFIDTAVESLKVYYDSDAKLIRSYECSDDYRNTFVEFMFQNPLMSIGTLKASQLRAAEDFDAALSGKYLMGLEGLIEVAHNCNYQFPQLFSARDKTPATSLDEPALGSPYDVWAAGLYAYDMCMAYTYTGRERYLEEAKNAIDALFEGMELVIDNSVFHTVIDDPYDFPVNEVSNSAYGAAAAQWLYQLTGETKYMEYGEDMRNITLRLVNWYESALRDDPKDQALNSASLSHAFATADSPCPWENIYTYLPLLMELKNEDMETSELLLKLLNLFRNNNKYFYGPMWDPDVFESAADYQAHQAGYLPSEDFYKAENGTLNGLNGPSVYMSNNVFYAYLMFEAFATASDSDILAVNLDYNDQTQEMIEGIERNFIVYNPTDESKTFTLSFQHLAESPYALTVKVGQDEERTSKTAAQLESGISMTLAPGAYGRVSLQATDEVLLRQFYETQAAQATLSMTYQRLQETARDNGVTDPLLDRKAEYQQAVSLYQDTSYAQAAEAAADVLSQLPSGQGSTQDLLADGTDWTAKSGENVALQSYVSSDSGTGSLVTDGSTDTVWVSNDEAGDHYVSIDLGSIQTIGKYTVTGLSGTAATRSFQLESSDDGVAWVLRDLVEDNEEATVTRAVAPFSARYVCVLVRQPAQDDSTVAQLREVELFAADALELEDFYNLSDWSVTGATFTSNGSQAILQKTGDGAAVSRQLRYSVTDYPILQLDVAALSTGATLTVTAERGSDTSLLLTAEEAGRYQVSLADTGWQGETDFTLTLSLSGNDGAQATLSRLECLSHTANLLLNRAYEDAAAATDGLDSTAFTAQGNTTLDVDLGAVETVGRYTVKHGTDSQASSMTVYASTDGESWTPVDTVTLSEEGSEPTDPPALPPLVFDMTTTDDIIESTSAEVTADSEGTYIRCTGDPFNETIVKKELTLDVDAYPTLEISLADMTPGATVHMQIGIPDVFEDFLTSTGPVSQDGTYRYDLTRYEALTGEVTVYVKFIVYGVDNGMTVTSMRALAPGGESTAALEEEFETVTDWQQTTENAEISTDGTTATIRRTQDEATFGFVAKEVSYNIDEAPLLQVDIAQLTDGARLHVLANDGENEYFVSPSEISNTGTITLNLKDRTGWSGEKTFLLKLMVVGPSGSTAQLDALRATNTPVGSVDDKFEDLSQWNIRENAEITAAPGGGATITGTGSTFGYVARNAEIDLDETPRLMVKVSSLGDASKFHVMLNDGAGDYFLSRTEMLAPGTYNFDLAKVTGWSGKKTVLLKLAVIGGAGASMTVEEIKAMAQPNASDVTARNIEPTEARYLRFEFQSQDTVSVREIEAYSSQDQLQLPTVSTAGELVQFSSHDYHTAVFTRQTAQDLSTWETLHVDVDRLTPGAAWNLSIAPSNSQTECLLFDEPITETGSFSVPIFQRTGWSGLQGYTLKLYVYGGTQQDISLSALTLETGETERPVRPSRPSQPDPEPEETPALPFTDVPENAWYYESVYLAWQEGLIDGMSETSYQPSGSLTVAQTIKLAAALHLKANGESGKLENGTVHWYDPYVDYAVEQGIIEEAYRSRTKAQMDAAVTRSEFVHIFHGALDSYPAINTVAENAIPDVKMDDAYAAEIYDFYRAGILTGSDGEGTFQGTSTIRRSEAAAILIRMYDQTTREHIQLPG</sequence>